<comment type="catalytic activity">
    <reaction evidence="8">
        <text>N(6)-[(R)-dihydrolipoyl]-L-lysyl-[protein] + acetyl-CoA = N(6)-[(R)-S(8)-acetyldihydrolipoyl]-L-lysyl-[protein] + CoA</text>
        <dbReference type="Rhea" id="RHEA:17017"/>
        <dbReference type="Rhea" id="RHEA-COMP:10475"/>
        <dbReference type="Rhea" id="RHEA-COMP:10478"/>
        <dbReference type="ChEBI" id="CHEBI:57287"/>
        <dbReference type="ChEBI" id="CHEBI:57288"/>
        <dbReference type="ChEBI" id="CHEBI:83100"/>
        <dbReference type="ChEBI" id="CHEBI:83111"/>
        <dbReference type="EC" id="2.3.1.12"/>
    </reaction>
</comment>
<evidence type="ECO:0000313" key="14">
    <source>
        <dbReference type="Proteomes" id="UP000428260"/>
    </source>
</evidence>
<reference evidence="13 14" key="1">
    <citation type="submission" date="2019-11" db="EMBL/GenBank/DDBJ databases">
        <authorList>
            <person name="Zheng R.K."/>
            <person name="Sun C.M."/>
        </authorList>
    </citation>
    <scope>NUCLEOTIDE SEQUENCE [LARGE SCALE GENOMIC DNA]</scope>
    <source>
        <strain evidence="13 14">WC007</strain>
    </source>
</reference>
<dbReference type="PROSITE" id="PS00189">
    <property type="entry name" value="LIPOYL"/>
    <property type="match status" value="1"/>
</dbReference>
<keyword evidence="4 9" id="KW-0808">Transferase</keyword>
<name>A0A6I6JS47_9BACT</name>
<dbReference type="PANTHER" id="PTHR43178:SF2">
    <property type="entry name" value="DIHYDROLIPOYLLYSINE-RESIDUE ACETYLTRANSFERASE COMPONENT OF PYRUVATE DEHYDROGENASE COMPLEX"/>
    <property type="match status" value="1"/>
</dbReference>
<evidence type="ECO:0000313" key="13">
    <source>
        <dbReference type="EMBL" id="QGY42947.1"/>
    </source>
</evidence>
<dbReference type="InterPro" id="IPR001078">
    <property type="entry name" value="2-oxoacid_DH_actylTfrase"/>
</dbReference>
<accession>A0A6I6JS47</accession>
<dbReference type="CDD" id="cd06849">
    <property type="entry name" value="lipoyl_domain"/>
    <property type="match status" value="1"/>
</dbReference>
<dbReference type="KEGG" id="mcos:GM418_04520"/>
<evidence type="ECO:0000256" key="7">
    <source>
        <dbReference type="ARBA" id="ARBA00025211"/>
    </source>
</evidence>
<dbReference type="InterPro" id="IPR003016">
    <property type="entry name" value="2-oxoA_DH_lipoyl-BS"/>
</dbReference>
<feature type="region of interest" description="Disordered" evidence="10">
    <location>
        <begin position="78"/>
        <end position="210"/>
    </location>
</feature>
<comment type="function">
    <text evidence="7">The pyruvate dehydrogenase complex catalyzes the overall conversion of pyruvate to acetyl-CoA and CO(2). It contains multiple copies of three enzymatic components: pyruvate dehydrogenase (E1), dihydrolipoamide acetyltransferase (E2) and lipoamide dehydrogenase (E3).</text>
</comment>
<dbReference type="Gene3D" id="4.10.320.10">
    <property type="entry name" value="E3-binding domain"/>
    <property type="match status" value="1"/>
</dbReference>
<dbReference type="Gene3D" id="2.40.50.100">
    <property type="match status" value="1"/>
</dbReference>
<evidence type="ECO:0000256" key="1">
    <source>
        <dbReference type="ARBA" id="ARBA00001938"/>
    </source>
</evidence>
<evidence type="ECO:0000256" key="8">
    <source>
        <dbReference type="ARBA" id="ARBA00048370"/>
    </source>
</evidence>
<comment type="subunit">
    <text evidence="3">Forms a 24-polypeptide structural core with octahedral symmetry.</text>
</comment>
<dbReference type="Gene3D" id="3.30.559.10">
    <property type="entry name" value="Chloramphenicol acetyltransferase-like domain"/>
    <property type="match status" value="1"/>
</dbReference>
<dbReference type="GO" id="GO:0005737">
    <property type="term" value="C:cytoplasm"/>
    <property type="evidence" value="ECO:0007669"/>
    <property type="project" value="TreeGrafter"/>
</dbReference>
<evidence type="ECO:0000256" key="3">
    <source>
        <dbReference type="ARBA" id="ARBA00011484"/>
    </source>
</evidence>
<organism evidence="13 14">
    <name type="scientific">Maribellus comscasis</name>
    <dbReference type="NCBI Taxonomy" id="2681766"/>
    <lineage>
        <taxon>Bacteria</taxon>
        <taxon>Pseudomonadati</taxon>
        <taxon>Bacteroidota</taxon>
        <taxon>Bacteroidia</taxon>
        <taxon>Marinilabiliales</taxon>
        <taxon>Prolixibacteraceae</taxon>
        <taxon>Maribellus</taxon>
    </lineage>
</organism>
<dbReference type="EMBL" id="CP046401">
    <property type="protein sequence ID" value="QGY42947.1"/>
    <property type="molecule type" value="Genomic_DNA"/>
</dbReference>
<comment type="similarity">
    <text evidence="2 9">Belongs to the 2-oxoacid dehydrogenase family.</text>
</comment>
<comment type="cofactor">
    <cofactor evidence="1 9">
        <name>(R)-lipoate</name>
        <dbReference type="ChEBI" id="CHEBI:83088"/>
    </cofactor>
</comment>
<evidence type="ECO:0000256" key="2">
    <source>
        <dbReference type="ARBA" id="ARBA00007317"/>
    </source>
</evidence>
<gene>
    <name evidence="13" type="ORF">GM418_04520</name>
</gene>
<evidence type="ECO:0000259" key="11">
    <source>
        <dbReference type="PROSITE" id="PS50968"/>
    </source>
</evidence>
<dbReference type="InterPro" id="IPR036625">
    <property type="entry name" value="E3-bd_dom_sf"/>
</dbReference>
<keyword evidence="5 9" id="KW-0450">Lipoyl</keyword>
<sequence>MKKEIRIPDIAENVETGLIAGILVSAGDKVSKDQALVEIETDKATTDIPSPFDGVVDEIKVEEGDEVKVDQVIMIIETEGEAKGDTESDDKNKEKNAGSEDEKEEKTKEKAEDDGEEAGSKDGEERKKESDTTEKDEKETKDLSDIPASPSVRRLARELDVDLTQVEGSGPGKRITAEDVKSFSKRPEKTEEQKKSAHLPDFSQWGPTSKKSMTTIRKITAKNVSKAWQTIPHVTQFDEADITGLEDFRKNYAGKVEKAGGKLTVTAILLKILGFALQKFPRFNSSLDIENDQIINKHYYNVGIAADTPQGLLVPVVRDVNSKSLTELSTELSELAQKARDKKLSTEEMQGGNFTISNLGGIGGTAFTPIVLPPQVAILGVSRAKYKPVYKDDELKKRLIIPLSLSYDHRVIDGADGARFLRWICDVIEDPYAILQ</sequence>
<keyword evidence="6 9" id="KW-0012">Acyltransferase</keyword>
<dbReference type="RefSeq" id="WP_158863588.1">
    <property type="nucleotide sequence ID" value="NZ_CP046401.1"/>
</dbReference>
<feature type="domain" description="Peripheral subunit-binding (PSBD)" evidence="12">
    <location>
        <begin position="147"/>
        <end position="184"/>
    </location>
</feature>
<feature type="compositionally biased region" description="Basic and acidic residues" evidence="10">
    <location>
        <begin position="118"/>
        <end position="144"/>
    </location>
</feature>
<evidence type="ECO:0000256" key="9">
    <source>
        <dbReference type="RuleBase" id="RU003423"/>
    </source>
</evidence>
<dbReference type="InterPro" id="IPR023213">
    <property type="entry name" value="CAT-like_dom_sf"/>
</dbReference>
<dbReference type="PANTHER" id="PTHR43178">
    <property type="entry name" value="DIHYDROLIPOAMIDE ACETYLTRANSFERASE COMPONENT OF PYRUVATE DEHYDROGENASE COMPLEX"/>
    <property type="match status" value="1"/>
</dbReference>
<dbReference type="GO" id="GO:0031405">
    <property type="term" value="F:lipoic acid binding"/>
    <property type="evidence" value="ECO:0007669"/>
    <property type="project" value="TreeGrafter"/>
</dbReference>
<dbReference type="Pfam" id="PF00364">
    <property type="entry name" value="Biotin_lipoyl"/>
    <property type="match status" value="1"/>
</dbReference>
<dbReference type="Pfam" id="PF00198">
    <property type="entry name" value="2-oxoacid_dh"/>
    <property type="match status" value="1"/>
</dbReference>
<dbReference type="Proteomes" id="UP000428260">
    <property type="component" value="Chromosome"/>
</dbReference>
<dbReference type="SUPFAM" id="SSF51230">
    <property type="entry name" value="Single hybrid motif"/>
    <property type="match status" value="1"/>
</dbReference>
<dbReference type="InterPro" id="IPR000089">
    <property type="entry name" value="Biotin_lipoyl"/>
</dbReference>
<dbReference type="InterPro" id="IPR050743">
    <property type="entry name" value="2-oxoacid_DH_E2_comp"/>
</dbReference>
<keyword evidence="14" id="KW-1185">Reference proteome</keyword>
<dbReference type="PROSITE" id="PS51826">
    <property type="entry name" value="PSBD"/>
    <property type="match status" value="1"/>
</dbReference>
<evidence type="ECO:0000256" key="6">
    <source>
        <dbReference type="ARBA" id="ARBA00023315"/>
    </source>
</evidence>
<evidence type="ECO:0000256" key="4">
    <source>
        <dbReference type="ARBA" id="ARBA00022679"/>
    </source>
</evidence>
<dbReference type="SUPFAM" id="SSF47005">
    <property type="entry name" value="Peripheral subunit-binding domain of 2-oxo acid dehydrogenase complex"/>
    <property type="match status" value="1"/>
</dbReference>
<dbReference type="PROSITE" id="PS50968">
    <property type="entry name" value="BIOTINYL_LIPOYL"/>
    <property type="match status" value="1"/>
</dbReference>
<dbReference type="GO" id="GO:0004742">
    <property type="term" value="F:dihydrolipoyllysine-residue acetyltransferase activity"/>
    <property type="evidence" value="ECO:0007669"/>
    <property type="project" value="UniProtKB-EC"/>
</dbReference>
<proteinExistence type="inferred from homology"/>
<dbReference type="InterPro" id="IPR011053">
    <property type="entry name" value="Single_hybrid_motif"/>
</dbReference>
<protein>
    <recommendedName>
        <fullName evidence="9">Dihydrolipoamide acetyltransferase component of pyruvate dehydrogenase complex</fullName>
        <ecNumber evidence="9">2.3.1.-</ecNumber>
    </recommendedName>
</protein>
<evidence type="ECO:0000259" key="12">
    <source>
        <dbReference type="PROSITE" id="PS51826"/>
    </source>
</evidence>
<dbReference type="FunFam" id="3.30.559.10:FF:000004">
    <property type="entry name" value="Acetyltransferase component of pyruvate dehydrogenase complex"/>
    <property type="match status" value="1"/>
</dbReference>
<dbReference type="InterPro" id="IPR004167">
    <property type="entry name" value="PSBD"/>
</dbReference>
<dbReference type="AlphaFoldDB" id="A0A6I6JS47"/>
<feature type="compositionally biased region" description="Basic and acidic residues" evidence="10">
    <location>
        <begin position="175"/>
        <end position="195"/>
    </location>
</feature>
<evidence type="ECO:0000256" key="5">
    <source>
        <dbReference type="ARBA" id="ARBA00022823"/>
    </source>
</evidence>
<dbReference type="Pfam" id="PF02817">
    <property type="entry name" value="E3_binding"/>
    <property type="match status" value="1"/>
</dbReference>
<dbReference type="GO" id="GO:0006086">
    <property type="term" value="P:pyruvate decarboxylation to acetyl-CoA"/>
    <property type="evidence" value="ECO:0007669"/>
    <property type="project" value="TreeGrafter"/>
</dbReference>
<evidence type="ECO:0000256" key="10">
    <source>
        <dbReference type="SAM" id="MobiDB-lite"/>
    </source>
</evidence>
<feature type="domain" description="Lipoyl-binding" evidence="11">
    <location>
        <begin position="2"/>
        <end position="77"/>
    </location>
</feature>
<dbReference type="EC" id="2.3.1.-" evidence="9"/>
<dbReference type="SUPFAM" id="SSF52777">
    <property type="entry name" value="CoA-dependent acyltransferases"/>
    <property type="match status" value="1"/>
</dbReference>
<feature type="compositionally biased region" description="Basic and acidic residues" evidence="10">
    <location>
        <begin position="80"/>
        <end position="111"/>
    </location>
</feature>